<evidence type="ECO:0008006" key="4">
    <source>
        <dbReference type="Google" id="ProtNLM"/>
    </source>
</evidence>
<protein>
    <recommendedName>
        <fullName evidence="4">PPE family protein</fullName>
    </recommendedName>
</protein>
<evidence type="ECO:0000313" key="3">
    <source>
        <dbReference type="Proteomes" id="UP000707731"/>
    </source>
</evidence>
<organism evidence="2 3">
    <name type="scientific">Nocardia higoensis</name>
    <dbReference type="NCBI Taxonomy" id="228599"/>
    <lineage>
        <taxon>Bacteria</taxon>
        <taxon>Bacillati</taxon>
        <taxon>Actinomycetota</taxon>
        <taxon>Actinomycetes</taxon>
        <taxon>Mycobacteriales</taxon>
        <taxon>Nocardiaceae</taxon>
        <taxon>Nocardia</taxon>
    </lineage>
</organism>
<proteinExistence type="predicted"/>
<dbReference type="EMBL" id="JADLQN010000003">
    <property type="protein sequence ID" value="MBF6356530.1"/>
    <property type="molecule type" value="Genomic_DNA"/>
</dbReference>
<accession>A0ABS0DDH9</accession>
<sequence length="200" mass="20840">MSAEEIPIGTHWTRTGDGAPGPAVLHALISGRSRPPKAFAAGGEVEEEEHGPPASDGGFLSTAGVGALFPFLQWHSWYSIYRDTRDQVGAAGGAEAAMTALAGAVTGPAGAAGAAVVTALNSMAGTVVEQFSTQAESMRRIAPLPTAAQPRMRTPEGRLRTGPDIDRSTTINVMKSEDYGAPPPKDPLHSRALTYLSHLR</sequence>
<keyword evidence="3" id="KW-1185">Reference proteome</keyword>
<feature type="region of interest" description="Disordered" evidence="1">
    <location>
        <begin position="1"/>
        <end position="20"/>
    </location>
</feature>
<gene>
    <name evidence="2" type="ORF">IU449_18600</name>
</gene>
<feature type="region of interest" description="Disordered" evidence="1">
    <location>
        <begin position="150"/>
        <end position="189"/>
    </location>
</feature>
<name>A0ABS0DDH9_9NOCA</name>
<feature type="region of interest" description="Disordered" evidence="1">
    <location>
        <begin position="36"/>
        <end position="55"/>
    </location>
</feature>
<dbReference type="Proteomes" id="UP000707731">
    <property type="component" value="Unassembled WGS sequence"/>
</dbReference>
<evidence type="ECO:0000256" key="1">
    <source>
        <dbReference type="SAM" id="MobiDB-lite"/>
    </source>
</evidence>
<feature type="compositionally biased region" description="Basic and acidic residues" evidence="1">
    <location>
        <begin position="153"/>
        <end position="167"/>
    </location>
</feature>
<evidence type="ECO:0000313" key="2">
    <source>
        <dbReference type="EMBL" id="MBF6356530.1"/>
    </source>
</evidence>
<comment type="caution">
    <text evidence="2">The sequence shown here is derived from an EMBL/GenBank/DDBJ whole genome shotgun (WGS) entry which is preliminary data.</text>
</comment>
<dbReference type="RefSeq" id="WP_195003394.1">
    <property type="nucleotide sequence ID" value="NZ_JADLQN010000003.1"/>
</dbReference>
<reference evidence="2 3" key="1">
    <citation type="submission" date="2020-10" db="EMBL/GenBank/DDBJ databases">
        <title>Identification of Nocardia species via Next-generation sequencing and recognition of intraspecies genetic diversity.</title>
        <authorList>
            <person name="Li P."/>
            <person name="Li P."/>
            <person name="Lu B."/>
        </authorList>
    </citation>
    <scope>NUCLEOTIDE SEQUENCE [LARGE SCALE GENOMIC DNA]</scope>
    <source>
        <strain evidence="2 3">BJ06-0143</strain>
    </source>
</reference>